<evidence type="ECO:0000256" key="8">
    <source>
        <dbReference type="ARBA" id="ARBA00023136"/>
    </source>
</evidence>
<evidence type="ECO:0000256" key="7">
    <source>
        <dbReference type="ARBA" id="ARBA00022989"/>
    </source>
</evidence>
<dbReference type="NCBIfam" id="TIGR01297">
    <property type="entry name" value="CDF"/>
    <property type="match status" value="1"/>
</dbReference>
<keyword evidence="13" id="KW-1185">Reference proteome</keyword>
<dbReference type="InterPro" id="IPR027470">
    <property type="entry name" value="Cation_efflux_CTD"/>
</dbReference>
<comment type="similarity">
    <text evidence="2">Belongs to the cation diffusion facilitator (CDF) transporter (TC 2.A.4) family. FieF subfamily.</text>
</comment>
<dbReference type="InterPro" id="IPR027469">
    <property type="entry name" value="Cation_efflux_TMD_sf"/>
</dbReference>
<evidence type="ECO:0000256" key="5">
    <source>
        <dbReference type="ARBA" id="ARBA00022692"/>
    </source>
</evidence>
<dbReference type="InterPro" id="IPR002524">
    <property type="entry name" value="Cation_efflux"/>
</dbReference>
<gene>
    <name evidence="12" type="ORF">THITH_01265</name>
</gene>
<dbReference type="InterPro" id="IPR050291">
    <property type="entry name" value="CDF_Transporter"/>
</dbReference>
<evidence type="ECO:0000313" key="13">
    <source>
        <dbReference type="Proteomes" id="UP000005289"/>
    </source>
</evidence>
<accession>W0DER1</accession>
<evidence type="ECO:0000259" key="10">
    <source>
        <dbReference type="Pfam" id="PF01545"/>
    </source>
</evidence>
<reference evidence="12 13" key="1">
    <citation type="submission" date="2013-12" db="EMBL/GenBank/DDBJ databases">
        <authorList>
            <consortium name="DOE Joint Genome Institute"/>
            <person name="Muyzer G."/>
            <person name="Huntemann M."/>
            <person name="Han J."/>
            <person name="Chen A."/>
            <person name="Kyrpides N."/>
            <person name="Mavromatis K."/>
            <person name="Markowitz V."/>
            <person name="Palaniappan K."/>
            <person name="Ivanova N."/>
            <person name="Schaumberg A."/>
            <person name="Pati A."/>
            <person name="Liolios K."/>
            <person name="Nordberg H.P."/>
            <person name="Cantor M.N."/>
            <person name="Hua S.X."/>
            <person name="Woyke T."/>
        </authorList>
    </citation>
    <scope>NUCLEOTIDE SEQUENCE [LARGE SCALE GENOMIC DNA]</scope>
    <source>
        <strain evidence="12 13">ARh 1</strain>
    </source>
</reference>
<feature type="domain" description="Cation efflux protein cytoplasmic" evidence="11">
    <location>
        <begin position="223"/>
        <end position="300"/>
    </location>
</feature>
<dbReference type="EMBL" id="CP007029">
    <property type="protein sequence ID" value="AHE97129.1"/>
    <property type="molecule type" value="Genomic_DNA"/>
</dbReference>
<keyword evidence="8 9" id="KW-0472">Membrane</keyword>
<dbReference type="KEGG" id="tti:THITH_01265"/>
<evidence type="ECO:0000256" key="4">
    <source>
        <dbReference type="ARBA" id="ARBA00022496"/>
    </source>
</evidence>
<dbReference type="STRING" id="713585.THITH_01265"/>
<dbReference type="PANTHER" id="PTHR43840">
    <property type="entry name" value="MITOCHONDRIAL METAL TRANSPORTER 1-RELATED"/>
    <property type="match status" value="1"/>
</dbReference>
<dbReference type="Pfam" id="PF16916">
    <property type="entry name" value="ZT_dimer"/>
    <property type="match status" value="1"/>
</dbReference>
<evidence type="ECO:0000313" key="12">
    <source>
        <dbReference type="EMBL" id="AHE97129.1"/>
    </source>
</evidence>
<evidence type="ECO:0000256" key="1">
    <source>
        <dbReference type="ARBA" id="ARBA00004141"/>
    </source>
</evidence>
<organism evidence="12 13">
    <name type="scientific">Thioalkalivibrio paradoxus ARh 1</name>
    <dbReference type="NCBI Taxonomy" id="713585"/>
    <lineage>
        <taxon>Bacteria</taxon>
        <taxon>Pseudomonadati</taxon>
        <taxon>Pseudomonadota</taxon>
        <taxon>Gammaproteobacteria</taxon>
        <taxon>Chromatiales</taxon>
        <taxon>Ectothiorhodospiraceae</taxon>
        <taxon>Thioalkalivibrio</taxon>
    </lineage>
</organism>
<dbReference type="PANTHER" id="PTHR43840:SF15">
    <property type="entry name" value="MITOCHONDRIAL METAL TRANSPORTER 1-RELATED"/>
    <property type="match status" value="1"/>
</dbReference>
<dbReference type="GO" id="GO:0006826">
    <property type="term" value="P:iron ion transport"/>
    <property type="evidence" value="ECO:0007669"/>
    <property type="project" value="UniProtKB-KW"/>
</dbReference>
<feature type="transmembrane region" description="Helical" evidence="9">
    <location>
        <begin position="193"/>
        <end position="211"/>
    </location>
</feature>
<sequence length="400" mass="43184">MTDGSASVAPLSRRERYRATRLATIVAAVVNSLLAVTQIVSGWLFQSQALIADGVHTLSDLVSDGVVLVAARKASASPDRDHPYGHGRIETLATVVVGVMLAIAALGIGWFAVQRLLDWELMTGPAPAALAFAVLTLVAKEGLYQYTVRVARRIGSPLLHANAWHHRSDAISSLVVLVGIGGAVAGWPWLDAVAALVVALFILRMAWRLVFKSAAELIDTALEPEQVATIRDAIAGVPGVKSAHMLRTRRLGNEAAADVHIQVAPKISVSEGHQIADEVYRAVMASLPALRDVTVHVDPENDEEQLRSVGLPLRPEITECLRAAWHDAPELAAVEQVGLHYLGGRVHVTVTLRLDDEQAGAELNRRAVELAELLRQRSDFQDQLGQILILFRARTSDGRP</sequence>
<feature type="domain" description="Cation efflux protein transmembrane" evidence="10">
    <location>
        <begin position="25"/>
        <end position="218"/>
    </location>
</feature>
<dbReference type="GO" id="GO:0016020">
    <property type="term" value="C:membrane"/>
    <property type="evidence" value="ECO:0007669"/>
    <property type="project" value="UniProtKB-SubCell"/>
</dbReference>
<keyword evidence="7 9" id="KW-1133">Transmembrane helix</keyword>
<keyword evidence="6" id="KW-0406">Ion transport</keyword>
<feature type="transmembrane region" description="Helical" evidence="9">
    <location>
        <begin position="92"/>
        <end position="113"/>
    </location>
</feature>
<dbReference type="GO" id="GO:0008324">
    <property type="term" value="F:monoatomic cation transmembrane transporter activity"/>
    <property type="evidence" value="ECO:0007669"/>
    <property type="project" value="InterPro"/>
</dbReference>
<keyword evidence="3" id="KW-0813">Transport</keyword>
<dbReference type="InterPro" id="IPR058533">
    <property type="entry name" value="Cation_efflux_TM"/>
</dbReference>
<dbReference type="HOGENOM" id="CLU_013430_3_6_6"/>
<protein>
    <submittedName>
        <fullName evidence="12">Cation transporter</fullName>
    </submittedName>
</protein>
<keyword evidence="6" id="KW-0862">Zinc</keyword>
<feature type="transmembrane region" description="Helical" evidence="9">
    <location>
        <begin position="22"/>
        <end position="44"/>
    </location>
</feature>
<dbReference type="AlphaFoldDB" id="W0DER1"/>
<keyword evidence="4" id="KW-0408">Iron</keyword>
<dbReference type="SUPFAM" id="SSF160240">
    <property type="entry name" value="Cation efflux protein cytoplasmic domain-like"/>
    <property type="match status" value="1"/>
</dbReference>
<evidence type="ECO:0000256" key="6">
    <source>
        <dbReference type="ARBA" id="ARBA00022906"/>
    </source>
</evidence>
<keyword evidence="6" id="KW-0864">Zinc transport</keyword>
<dbReference type="SUPFAM" id="SSF161111">
    <property type="entry name" value="Cation efflux protein transmembrane domain-like"/>
    <property type="match status" value="1"/>
</dbReference>
<comment type="subcellular location">
    <subcellularLocation>
        <location evidence="1">Membrane</location>
        <topology evidence="1">Multi-pass membrane protein</topology>
    </subcellularLocation>
</comment>
<proteinExistence type="inferred from homology"/>
<keyword evidence="5 9" id="KW-0812">Transmembrane</keyword>
<dbReference type="Gene3D" id="1.20.1510.10">
    <property type="entry name" value="Cation efflux protein transmembrane domain"/>
    <property type="match status" value="1"/>
</dbReference>
<evidence type="ECO:0000256" key="3">
    <source>
        <dbReference type="ARBA" id="ARBA00022448"/>
    </source>
</evidence>
<evidence type="ECO:0000259" key="11">
    <source>
        <dbReference type="Pfam" id="PF16916"/>
    </source>
</evidence>
<dbReference type="RefSeq" id="WP_006746340.1">
    <property type="nucleotide sequence ID" value="NZ_CP007029.1"/>
</dbReference>
<evidence type="ECO:0000256" key="2">
    <source>
        <dbReference type="ARBA" id="ARBA00010212"/>
    </source>
</evidence>
<keyword evidence="4" id="KW-0410">Iron transport</keyword>
<dbReference type="GO" id="GO:0006829">
    <property type="term" value="P:zinc ion transport"/>
    <property type="evidence" value="ECO:0007669"/>
    <property type="project" value="UniProtKB-KW"/>
</dbReference>
<evidence type="ECO:0000256" key="9">
    <source>
        <dbReference type="SAM" id="Phobius"/>
    </source>
</evidence>
<dbReference type="FunFam" id="1.20.1510.10:FF:000006">
    <property type="entry name" value="Divalent cation efflux transporter"/>
    <property type="match status" value="1"/>
</dbReference>
<dbReference type="InterPro" id="IPR036837">
    <property type="entry name" value="Cation_efflux_CTD_sf"/>
</dbReference>
<name>W0DER1_9GAMM</name>
<dbReference type="Pfam" id="PF01545">
    <property type="entry name" value="Cation_efflux"/>
    <property type="match status" value="1"/>
</dbReference>
<dbReference type="Gene3D" id="3.30.70.1350">
    <property type="entry name" value="Cation efflux protein, cytoplasmic domain"/>
    <property type="match status" value="1"/>
</dbReference>
<dbReference type="Proteomes" id="UP000005289">
    <property type="component" value="Chromosome"/>
</dbReference>
<feature type="transmembrane region" description="Helical" evidence="9">
    <location>
        <begin position="170"/>
        <end position="187"/>
    </location>
</feature>